<accession>A0A914DJT7</accession>
<reference evidence="2" key="1">
    <citation type="submission" date="2022-11" db="UniProtKB">
        <authorList>
            <consortium name="WormBaseParasite"/>
        </authorList>
    </citation>
    <scope>IDENTIFICATION</scope>
</reference>
<evidence type="ECO:0000313" key="2">
    <source>
        <dbReference type="WBParaSite" id="ACRNAN_scaffold26698.g10657.t1"/>
    </source>
</evidence>
<keyword evidence="1" id="KW-1185">Reference proteome</keyword>
<name>A0A914DJT7_9BILA</name>
<protein>
    <submittedName>
        <fullName evidence="2">Uncharacterized protein</fullName>
    </submittedName>
</protein>
<dbReference type="WBParaSite" id="ACRNAN_scaffold26698.g10657.t1">
    <property type="protein sequence ID" value="ACRNAN_scaffold26698.g10657.t1"/>
    <property type="gene ID" value="ACRNAN_scaffold26698.g10657"/>
</dbReference>
<dbReference type="AlphaFoldDB" id="A0A914DJT7"/>
<organism evidence="1 2">
    <name type="scientific">Acrobeloides nanus</name>
    <dbReference type="NCBI Taxonomy" id="290746"/>
    <lineage>
        <taxon>Eukaryota</taxon>
        <taxon>Metazoa</taxon>
        <taxon>Ecdysozoa</taxon>
        <taxon>Nematoda</taxon>
        <taxon>Chromadorea</taxon>
        <taxon>Rhabditida</taxon>
        <taxon>Tylenchina</taxon>
        <taxon>Cephalobomorpha</taxon>
        <taxon>Cephaloboidea</taxon>
        <taxon>Cephalobidae</taxon>
        <taxon>Acrobeloides</taxon>
    </lineage>
</organism>
<sequence length="177" mass="20465">MTPKEFEHYREIYLNTYWPLPEAGFQLAYKMINEHADHIDPKIFEPNGINQFLDEQEGTEMSSQEEKIEDYVLDQFHLVRKEIDDSISNRPRKRNKKVVPFELAWFVWKKTKDSNNTAIRGVAEIVGNTTLAVVQPIIEGANEMGETVANMTKDAATASKEWFTNVKDSLTGFYSAW</sequence>
<dbReference type="Proteomes" id="UP000887540">
    <property type="component" value="Unplaced"/>
</dbReference>
<proteinExistence type="predicted"/>
<evidence type="ECO:0000313" key="1">
    <source>
        <dbReference type="Proteomes" id="UP000887540"/>
    </source>
</evidence>